<reference evidence="3 4" key="1">
    <citation type="submission" date="2016-10" db="EMBL/GenBank/DDBJ databases">
        <authorList>
            <person name="de Groot N.N."/>
        </authorList>
    </citation>
    <scope>NUCLEOTIDE SEQUENCE [LARGE SCALE GENOMIC DNA]</scope>
    <source>
        <strain evidence="3 4">CGMCC 1.6291</strain>
    </source>
</reference>
<dbReference type="CDD" id="cd10918">
    <property type="entry name" value="CE4_NodB_like_5s_6s"/>
    <property type="match status" value="1"/>
</dbReference>
<dbReference type="Gene3D" id="3.20.20.370">
    <property type="entry name" value="Glycoside hydrolase/deacetylase"/>
    <property type="match status" value="1"/>
</dbReference>
<dbReference type="GO" id="GO:0016810">
    <property type="term" value="F:hydrolase activity, acting on carbon-nitrogen (but not peptide) bonds"/>
    <property type="evidence" value="ECO:0007669"/>
    <property type="project" value="InterPro"/>
</dbReference>
<dbReference type="AlphaFoldDB" id="A0A1H8U4G0"/>
<dbReference type="PANTHER" id="PTHR34216:SF7">
    <property type="entry name" value="POLY-BETA-1,6-N-ACETYL-D-GLUCOSAMINE N-DEACETYLASE"/>
    <property type="match status" value="1"/>
</dbReference>
<dbReference type="InterPro" id="IPR002509">
    <property type="entry name" value="NODB_dom"/>
</dbReference>
<keyword evidence="1" id="KW-0732">Signal</keyword>
<evidence type="ECO:0000313" key="4">
    <source>
        <dbReference type="Proteomes" id="UP000199657"/>
    </source>
</evidence>
<evidence type="ECO:0000313" key="3">
    <source>
        <dbReference type="EMBL" id="SEO98172.1"/>
    </source>
</evidence>
<dbReference type="PANTHER" id="PTHR34216">
    <property type="match status" value="1"/>
</dbReference>
<dbReference type="PROSITE" id="PS51677">
    <property type="entry name" value="NODB"/>
    <property type="match status" value="1"/>
</dbReference>
<evidence type="ECO:0000259" key="2">
    <source>
        <dbReference type="PROSITE" id="PS51677"/>
    </source>
</evidence>
<evidence type="ECO:0000256" key="1">
    <source>
        <dbReference type="ARBA" id="ARBA00022729"/>
    </source>
</evidence>
<dbReference type="RefSeq" id="WP_425425085.1">
    <property type="nucleotide sequence ID" value="NZ_FOEG01000005.1"/>
</dbReference>
<dbReference type="SUPFAM" id="SSF88713">
    <property type="entry name" value="Glycoside hydrolase/deacetylase"/>
    <property type="match status" value="1"/>
</dbReference>
<dbReference type="STRING" id="406100.SAMN04488052_105179"/>
<keyword evidence="4" id="KW-1185">Reference proteome</keyword>
<dbReference type="InterPro" id="IPR011330">
    <property type="entry name" value="Glyco_hydro/deAcase_b/a-brl"/>
</dbReference>
<protein>
    <submittedName>
        <fullName evidence="3">Polysaccharide deacetylase</fullName>
    </submittedName>
</protein>
<name>A0A1H8U4G0_9GAMM</name>
<dbReference type="Pfam" id="PF01522">
    <property type="entry name" value="Polysacc_deac_1"/>
    <property type="match status" value="2"/>
</dbReference>
<dbReference type="GO" id="GO:0005975">
    <property type="term" value="P:carbohydrate metabolic process"/>
    <property type="evidence" value="ECO:0007669"/>
    <property type="project" value="InterPro"/>
</dbReference>
<feature type="domain" description="NodB homology" evidence="2">
    <location>
        <begin position="79"/>
        <end position="330"/>
    </location>
</feature>
<accession>A0A1H8U4G0</accession>
<organism evidence="3 4">
    <name type="scientific">Aquisalimonas asiatica</name>
    <dbReference type="NCBI Taxonomy" id="406100"/>
    <lineage>
        <taxon>Bacteria</taxon>
        <taxon>Pseudomonadati</taxon>
        <taxon>Pseudomonadota</taxon>
        <taxon>Gammaproteobacteria</taxon>
        <taxon>Chromatiales</taxon>
        <taxon>Ectothiorhodospiraceae</taxon>
        <taxon>Aquisalimonas</taxon>
    </lineage>
</organism>
<dbReference type="Proteomes" id="UP000199657">
    <property type="component" value="Unassembled WGS sequence"/>
</dbReference>
<dbReference type="InterPro" id="IPR051398">
    <property type="entry name" value="Polysacch_Deacetylase"/>
</dbReference>
<gene>
    <name evidence="3" type="ORF">SAMN04488052_105179</name>
</gene>
<sequence length="330" mass="36131">MMLVQSSRLLFSGLSPRGSRAKLTILIFHRVLAEADPMQGDEATAASFDWQMRLLAENANVLPLDEAVERLSTGTLPARAVAITFDDGYADNHDVALPILRRHGLHATFFIASGYLDGGWMFNDTVRESLRHAPNGELDLTDLELGLFTLKDTPLSRARAFGNIMRGLKYMEPERRADAADAIAERTGLPAGLGSPMMTSDQLLAMRRAGMGIGAHTVTHPILSRVTDRQARDEIGGSRERLEALLGERVSLFAYPNGKPGVDYTSTHTAMVREAGFSVAVSTSWGAAPRGASPYELPRFTPWDQSRARYLVRLARNTLQPFNTAPAMGH</sequence>
<proteinExistence type="predicted"/>
<dbReference type="EMBL" id="FOEG01000005">
    <property type="protein sequence ID" value="SEO98172.1"/>
    <property type="molecule type" value="Genomic_DNA"/>
</dbReference>